<keyword evidence="3" id="KW-1185">Reference proteome</keyword>
<dbReference type="Proteomes" id="UP000236379">
    <property type="component" value="Unassembled WGS sequence"/>
</dbReference>
<proteinExistence type="predicted"/>
<reference evidence="2 3" key="1">
    <citation type="submission" date="2018-01" db="EMBL/GenBank/DDBJ databases">
        <title>Deinococcus koreensis sp. nov., a radiation-resistant bacterium isolated from river water.</title>
        <authorList>
            <person name="Choi A."/>
        </authorList>
    </citation>
    <scope>NUCLEOTIDE SEQUENCE [LARGE SCALE GENOMIC DNA]</scope>
    <source>
        <strain evidence="2 3">SJW1-2</strain>
    </source>
</reference>
<feature type="transmembrane region" description="Helical" evidence="1">
    <location>
        <begin position="96"/>
        <end position="116"/>
    </location>
</feature>
<dbReference type="OrthoDB" id="5189031at2"/>
<accession>A0A2K3UVU6</accession>
<name>A0A2K3UVU6_9DEIO</name>
<evidence type="ECO:0000313" key="2">
    <source>
        <dbReference type="EMBL" id="PNY80664.1"/>
    </source>
</evidence>
<keyword evidence="1" id="KW-0472">Membrane</keyword>
<organism evidence="2 3">
    <name type="scientific">Deinococcus koreensis</name>
    <dbReference type="NCBI Taxonomy" id="2054903"/>
    <lineage>
        <taxon>Bacteria</taxon>
        <taxon>Thermotogati</taxon>
        <taxon>Deinococcota</taxon>
        <taxon>Deinococci</taxon>
        <taxon>Deinococcales</taxon>
        <taxon>Deinococcaceae</taxon>
        <taxon>Deinococcus</taxon>
    </lineage>
</organism>
<dbReference type="EMBL" id="PPPD01000001">
    <property type="protein sequence ID" value="PNY80664.1"/>
    <property type="molecule type" value="Genomic_DNA"/>
</dbReference>
<keyword evidence="1" id="KW-0812">Transmembrane</keyword>
<gene>
    <name evidence="2" type="ORF">CVO96_04165</name>
</gene>
<evidence type="ECO:0000313" key="3">
    <source>
        <dbReference type="Proteomes" id="UP000236379"/>
    </source>
</evidence>
<feature type="transmembrane region" description="Helical" evidence="1">
    <location>
        <begin position="196"/>
        <end position="213"/>
    </location>
</feature>
<dbReference type="AlphaFoldDB" id="A0A2K3UVU6"/>
<feature type="transmembrane region" description="Helical" evidence="1">
    <location>
        <begin position="63"/>
        <end position="84"/>
    </location>
</feature>
<feature type="transmembrane region" description="Helical" evidence="1">
    <location>
        <begin position="136"/>
        <end position="154"/>
    </location>
</feature>
<sequence length="221" mass="22887">MIPATFTFAIWGPIYLGSLAYATYQAWPGQGARPLHRQVGPWAALAFGASALWALAAGFPPPLLSWGTVAMIFALFGSLLVALLRAVALAETPRDRLLVVAPLGLYAGYITLATVANTAATLYQLGIRTPLGLSEPAWAALMLGAAGVLAGVVIRHLGVNRHRAPLTYPAAVVWGLGGVAAQNLTVLNLAAQPQPVVAAAAGLAALLVAGTAWRRRRAGAR</sequence>
<evidence type="ECO:0000256" key="1">
    <source>
        <dbReference type="SAM" id="Phobius"/>
    </source>
</evidence>
<feature type="transmembrane region" description="Helical" evidence="1">
    <location>
        <begin position="6"/>
        <end position="27"/>
    </location>
</feature>
<feature type="transmembrane region" description="Helical" evidence="1">
    <location>
        <begin position="39"/>
        <end position="57"/>
    </location>
</feature>
<comment type="caution">
    <text evidence="2">The sequence shown here is derived from an EMBL/GenBank/DDBJ whole genome shotgun (WGS) entry which is preliminary data.</text>
</comment>
<feature type="transmembrane region" description="Helical" evidence="1">
    <location>
        <begin position="166"/>
        <end position="184"/>
    </location>
</feature>
<protein>
    <submittedName>
        <fullName evidence="2">Uncharacterized protein</fullName>
    </submittedName>
</protein>
<keyword evidence="1" id="KW-1133">Transmembrane helix</keyword>